<dbReference type="Proteomes" id="UP000886595">
    <property type="component" value="Unassembled WGS sequence"/>
</dbReference>
<comment type="caution">
    <text evidence="1">The sequence shown here is derived from an EMBL/GenBank/DDBJ whole genome shotgun (WGS) entry which is preliminary data.</text>
</comment>
<gene>
    <name evidence="1" type="ORF">Bca52824_020585</name>
</gene>
<dbReference type="EMBL" id="JAAMPC010000004">
    <property type="protein sequence ID" value="KAG2317463.1"/>
    <property type="molecule type" value="Genomic_DNA"/>
</dbReference>
<protein>
    <submittedName>
        <fullName evidence="1">Uncharacterized protein</fullName>
    </submittedName>
</protein>
<proteinExistence type="predicted"/>
<reference evidence="1 2" key="1">
    <citation type="submission" date="2020-02" db="EMBL/GenBank/DDBJ databases">
        <authorList>
            <person name="Ma Q."/>
            <person name="Huang Y."/>
            <person name="Song X."/>
            <person name="Pei D."/>
        </authorList>
    </citation>
    <scope>NUCLEOTIDE SEQUENCE [LARGE SCALE GENOMIC DNA]</scope>
    <source>
        <strain evidence="1">Sxm20200214</strain>
        <tissue evidence="1">Leaf</tissue>
    </source>
</reference>
<evidence type="ECO:0000313" key="2">
    <source>
        <dbReference type="Proteomes" id="UP000886595"/>
    </source>
</evidence>
<name>A0A8X7VSU6_BRACI</name>
<sequence>MNEPLWNVDKLRSVTYTQNTLSTSFSCAEAYHDEEKSALEADDKDTADKRLIVEMRKRMEEHLLEYNEPANILATS</sequence>
<accession>A0A8X7VSU6</accession>
<evidence type="ECO:0000313" key="1">
    <source>
        <dbReference type="EMBL" id="KAG2317463.1"/>
    </source>
</evidence>
<keyword evidence="2" id="KW-1185">Reference proteome</keyword>
<dbReference type="AlphaFoldDB" id="A0A8X7VSU6"/>
<organism evidence="1 2">
    <name type="scientific">Brassica carinata</name>
    <name type="common">Ethiopian mustard</name>
    <name type="synonym">Abyssinian cabbage</name>
    <dbReference type="NCBI Taxonomy" id="52824"/>
    <lineage>
        <taxon>Eukaryota</taxon>
        <taxon>Viridiplantae</taxon>
        <taxon>Streptophyta</taxon>
        <taxon>Embryophyta</taxon>
        <taxon>Tracheophyta</taxon>
        <taxon>Spermatophyta</taxon>
        <taxon>Magnoliopsida</taxon>
        <taxon>eudicotyledons</taxon>
        <taxon>Gunneridae</taxon>
        <taxon>Pentapetalae</taxon>
        <taxon>rosids</taxon>
        <taxon>malvids</taxon>
        <taxon>Brassicales</taxon>
        <taxon>Brassicaceae</taxon>
        <taxon>Brassiceae</taxon>
        <taxon>Brassica</taxon>
    </lineage>
</organism>